<evidence type="ECO:0000313" key="4">
    <source>
        <dbReference type="Proteomes" id="UP000054903"/>
    </source>
</evidence>
<dbReference type="STRING" id="1777138.AWB77_01971"/>
<proteinExistence type="predicted"/>
<evidence type="ECO:0000259" key="1">
    <source>
        <dbReference type="Pfam" id="PF00534"/>
    </source>
</evidence>
<dbReference type="InterPro" id="IPR028098">
    <property type="entry name" value="Glyco_trans_4-like_N"/>
</dbReference>
<dbReference type="Proteomes" id="UP000054903">
    <property type="component" value="Unassembled WGS sequence"/>
</dbReference>
<dbReference type="Pfam" id="PF00534">
    <property type="entry name" value="Glycos_transf_1"/>
    <property type="match status" value="1"/>
</dbReference>
<dbReference type="AlphaFoldDB" id="A0A158AQZ9"/>
<dbReference type="InterPro" id="IPR001296">
    <property type="entry name" value="Glyco_trans_1"/>
</dbReference>
<name>A0A158AQZ9_9BURK</name>
<dbReference type="PANTHER" id="PTHR12526:SF630">
    <property type="entry name" value="GLYCOSYLTRANSFERASE"/>
    <property type="match status" value="1"/>
</dbReference>
<organism evidence="3 4">
    <name type="scientific">Caballeronia fortuita</name>
    <dbReference type="NCBI Taxonomy" id="1777138"/>
    <lineage>
        <taxon>Bacteria</taxon>
        <taxon>Pseudomonadati</taxon>
        <taxon>Pseudomonadota</taxon>
        <taxon>Betaproteobacteria</taxon>
        <taxon>Burkholderiales</taxon>
        <taxon>Burkholderiaceae</taxon>
        <taxon>Caballeronia</taxon>
    </lineage>
</organism>
<reference evidence="3" key="1">
    <citation type="submission" date="2016-01" db="EMBL/GenBank/DDBJ databases">
        <authorList>
            <person name="Peeters C."/>
        </authorList>
    </citation>
    <scope>NUCLEOTIDE SEQUENCE</scope>
    <source>
        <strain evidence="3">LMG 29320</strain>
    </source>
</reference>
<gene>
    <name evidence="3" type="ORF">AWB77_01971</name>
</gene>
<feature type="domain" description="Glycosyl transferase family 1" evidence="1">
    <location>
        <begin position="187"/>
        <end position="345"/>
    </location>
</feature>
<comment type="caution">
    <text evidence="3">The sequence shown here is derived from an EMBL/GenBank/DDBJ whole genome shotgun (WGS) entry which is preliminary data.</text>
</comment>
<sequence length="388" mass="42227">MKIVVFIYSMHGGGAERVTANLANEWAALGWDVTVVTLTAGIGDVYPFHPGVKRIELGLAGGVEGGGFVRTLLSNVKRVLAFRKVLRETRPTVALGVMATANVLAVLAGIGLPCKIIASEHTHPPRAPLTPFWERLRLLTYRFADKVVALTDETREWIETHCRCTDVKVIPPPFTLPIARTNPVIEPKRVVKDDRKLLLAVGRLSPEKGFDSLIDAFRKIAGALPQWDLVIVGEGQARASLERRVDEAKLHGRVFLPGRAGNVADWYERADLYVLSSHYEGFSMTLVEAMASGCAAVSYDCDSGPRVIVTHGTNGLLVNPVGDAGALAKSLESLMKDEAERHRMALCASSVNDTFALPKTIALWQEVFEESGAKVPHRAELRVPAAGR</sequence>
<dbReference type="OrthoDB" id="570545at2"/>
<evidence type="ECO:0000259" key="2">
    <source>
        <dbReference type="Pfam" id="PF13439"/>
    </source>
</evidence>
<dbReference type="RefSeq" id="WP_061134214.1">
    <property type="nucleotide sequence ID" value="NZ_FCNX02000004.1"/>
</dbReference>
<protein>
    <submittedName>
        <fullName evidence="3">Glycosyl transferase</fullName>
    </submittedName>
</protein>
<feature type="domain" description="Glycosyltransferase subfamily 4-like N-terminal" evidence="2">
    <location>
        <begin position="13"/>
        <end position="173"/>
    </location>
</feature>
<keyword evidence="4" id="KW-1185">Reference proteome</keyword>
<dbReference type="CDD" id="cd03820">
    <property type="entry name" value="GT4_AmsD-like"/>
    <property type="match status" value="1"/>
</dbReference>
<dbReference type="Gene3D" id="3.40.50.2000">
    <property type="entry name" value="Glycogen Phosphorylase B"/>
    <property type="match status" value="2"/>
</dbReference>
<dbReference type="PANTHER" id="PTHR12526">
    <property type="entry name" value="GLYCOSYLTRANSFERASE"/>
    <property type="match status" value="1"/>
</dbReference>
<dbReference type="GO" id="GO:0016757">
    <property type="term" value="F:glycosyltransferase activity"/>
    <property type="evidence" value="ECO:0007669"/>
    <property type="project" value="InterPro"/>
</dbReference>
<dbReference type="SUPFAM" id="SSF53756">
    <property type="entry name" value="UDP-Glycosyltransferase/glycogen phosphorylase"/>
    <property type="match status" value="1"/>
</dbReference>
<accession>A0A158AQZ9</accession>
<dbReference type="EMBL" id="FCNX02000004">
    <property type="protein sequence ID" value="SAK59467.1"/>
    <property type="molecule type" value="Genomic_DNA"/>
</dbReference>
<evidence type="ECO:0000313" key="3">
    <source>
        <dbReference type="EMBL" id="SAK59467.1"/>
    </source>
</evidence>
<dbReference type="Pfam" id="PF13439">
    <property type="entry name" value="Glyco_transf_4"/>
    <property type="match status" value="1"/>
</dbReference>
<keyword evidence="3" id="KW-0808">Transferase</keyword>